<dbReference type="InterPro" id="IPR001328">
    <property type="entry name" value="Pept_tRNA_hydro"/>
</dbReference>
<evidence type="ECO:0000256" key="5">
    <source>
        <dbReference type="ARBA" id="ARBA00038063"/>
    </source>
</evidence>
<dbReference type="InterPro" id="IPR036416">
    <property type="entry name" value="Pept_tRNA_hydro_sf"/>
</dbReference>
<dbReference type="VEuPathDB" id="FungiDB:I7I52_07602"/>
<evidence type="ECO:0000256" key="6">
    <source>
        <dbReference type="SAM" id="MobiDB-lite"/>
    </source>
</evidence>
<protein>
    <recommendedName>
        <fullName evidence="1">peptidyl-tRNA hydrolase</fullName>
        <ecNumber evidence="1">3.1.1.29</ecNumber>
    </recommendedName>
</protein>
<dbReference type="GO" id="GO:0004045">
    <property type="term" value="F:peptidyl-tRNA hydrolase activity"/>
    <property type="evidence" value="ECO:0007669"/>
    <property type="project" value="UniProtKB-EC"/>
</dbReference>
<organism evidence="7 8">
    <name type="scientific">Ajellomyces capsulatus</name>
    <name type="common">Darling's disease fungus</name>
    <name type="synonym">Histoplasma capsulatum</name>
    <dbReference type="NCBI Taxonomy" id="5037"/>
    <lineage>
        <taxon>Eukaryota</taxon>
        <taxon>Fungi</taxon>
        <taxon>Dikarya</taxon>
        <taxon>Ascomycota</taxon>
        <taxon>Pezizomycotina</taxon>
        <taxon>Eurotiomycetes</taxon>
        <taxon>Eurotiomycetidae</taxon>
        <taxon>Onygenales</taxon>
        <taxon>Ajellomycetaceae</taxon>
        <taxon>Histoplasma</taxon>
    </lineage>
</organism>
<dbReference type="EMBL" id="JAEVHI010000005">
    <property type="protein sequence ID" value="KAG5290546.1"/>
    <property type="molecule type" value="Genomic_DNA"/>
</dbReference>
<feature type="region of interest" description="Disordered" evidence="6">
    <location>
        <begin position="121"/>
        <end position="166"/>
    </location>
</feature>
<dbReference type="Proteomes" id="UP000670092">
    <property type="component" value="Unassembled WGS sequence"/>
</dbReference>
<feature type="compositionally biased region" description="Low complexity" evidence="6">
    <location>
        <begin position="142"/>
        <end position="153"/>
    </location>
</feature>
<evidence type="ECO:0000313" key="7">
    <source>
        <dbReference type="EMBL" id="KAG5290546.1"/>
    </source>
</evidence>
<keyword evidence="3 7" id="KW-0378">Hydrolase</keyword>
<evidence type="ECO:0000256" key="4">
    <source>
        <dbReference type="ARBA" id="ARBA00022884"/>
    </source>
</evidence>
<keyword evidence="4" id="KW-0694">RNA-binding</keyword>
<reference evidence="7 8" key="1">
    <citation type="submission" date="2021-01" db="EMBL/GenBank/DDBJ databases">
        <title>Chromosome-level genome assembly of a human fungal pathogen reveals clustering of transcriptionally co-regulated genes.</title>
        <authorList>
            <person name="Voorhies M."/>
            <person name="Cohen S."/>
            <person name="Shea T.P."/>
            <person name="Petrus S."/>
            <person name="Munoz J.F."/>
            <person name="Poplawski S."/>
            <person name="Goldman W.E."/>
            <person name="Michael T."/>
            <person name="Cuomo C.A."/>
            <person name="Sil A."/>
            <person name="Beyhan S."/>
        </authorList>
    </citation>
    <scope>NUCLEOTIDE SEQUENCE [LARGE SCALE GENOMIC DNA]</scope>
    <source>
        <strain evidence="7 8">G184AR</strain>
    </source>
</reference>
<accession>A0A8H7YG77</accession>
<dbReference type="GO" id="GO:0000049">
    <property type="term" value="F:tRNA binding"/>
    <property type="evidence" value="ECO:0007669"/>
    <property type="project" value="UniProtKB-KW"/>
</dbReference>
<name>A0A8H7YG77_AJECA</name>
<evidence type="ECO:0000256" key="3">
    <source>
        <dbReference type="ARBA" id="ARBA00022801"/>
    </source>
</evidence>
<keyword evidence="2" id="KW-0820">tRNA-binding</keyword>
<feature type="compositionally biased region" description="Basic and acidic residues" evidence="6">
    <location>
        <begin position="154"/>
        <end position="166"/>
    </location>
</feature>
<proteinExistence type="inferred from homology"/>
<evidence type="ECO:0000256" key="2">
    <source>
        <dbReference type="ARBA" id="ARBA00022555"/>
    </source>
</evidence>
<sequence length="305" mass="32192">MLTRSPLFVASIGNPPPRWHKTLHSAGHILLRALAEHLDAPLQPMAPYSLPANPPPRDYPGPFTSPTQLPSTHTPLFLWQSPTLMNISGPTLVRAYEKWCVEKGVVVGGVVGVSRTNAAAAAAGTGTGTGTSTSILCDDKSQSQSQSQSQGKSKSQEAETKRAKDSHKPIPLNLILLHDDLELSPGKLSVRRGGASLSARGHNGIKSVVNSLVKAGMLSPARGAGKKKGGSSGGVVVGNVGALDPTRFQLTRIGVGIGRPASREPEEVAEYVLGRMPDRQMEVTAGLVEELVRILEKEAEMMDGV</sequence>
<comment type="caution">
    <text evidence="7">The sequence shown here is derived from an EMBL/GenBank/DDBJ whole genome shotgun (WGS) entry which is preliminary data.</text>
</comment>
<dbReference type="SUPFAM" id="SSF53178">
    <property type="entry name" value="Peptidyl-tRNA hydrolase-like"/>
    <property type="match status" value="2"/>
</dbReference>
<evidence type="ECO:0000256" key="1">
    <source>
        <dbReference type="ARBA" id="ARBA00013260"/>
    </source>
</evidence>
<dbReference type="AlphaFoldDB" id="A0A8H7YG77"/>
<evidence type="ECO:0000313" key="8">
    <source>
        <dbReference type="Proteomes" id="UP000670092"/>
    </source>
</evidence>
<dbReference type="PROSITE" id="PS01196">
    <property type="entry name" value="PEPT_TRNA_HYDROL_2"/>
    <property type="match status" value="1"/>
</dbReference>
<dbReference type="Pfam" id="PF01195">
    <property type="entry name" value="Pept_tRNA_hydro"/>
    <property type="match status" value="1"/>
</dbReference>
<gene>
    <name evidence="7" type="primary">PTH1</name>
    <name evidence="7" type="ORF">I7I52_07602</name>
</gene>
<comment type="similarity">
    <text evidence="5">Belongs to the PTH family.</text>
</comment>
<dbReference type="Gene3D" id="3.40.50.1470">
    <property type="entry name" value="Peptidyl-tRNA hydrolase"/>
    <property type="match status" value="1"/>
</dbReference>
<dbReference type="InterPro" id="IPR018171">
    <property type="entry name" value="Pept_tRNA_hydro_CS"/>
</dbReference>
<dbReference type="EC" id="3.1.1.29" evidence="1"/>
<dbReference type="PANTHER" id="PTHR17224:SF1">
    <property type="entry name" value="PEPTIDYL-TRNA HYDROLASE"/>
    <property type="match status" value="1"/>
</dbReference>
<dbReference type="OrthoDB" id="1711136at2759"/>
<dbReference type="PANTHER" id="PTHR17224">
    <property type="entry name" value="PEPTIDYL-TRNA HYDROLASE"/>
    <property type="match status" value="1"/>
</dbReference>